<keyword evidence="3" id="KW-0067">ATP-binding</keyword>
<dbReference type="InterPro" id="IPR058031">
    <property type="entry name" value="AAA_lid_NorR"/>
</dbReference>
<dbReference type="Proteomes" id="UP000229757">
    <property type="component" value="Chromosome"/>
</dbReference>
<dbReference type="PROSITE" id="PS00675">
    <property type="entry name" value="SIGMA54_INTERACT_1"/>
    <property type="match status" value="1"/>
</dbReference>
<protein>
    <submittedName>
        <fullName evidence="11">C4-dicarboxylate transport transcriptional regulatory protein</fullName>
    </submittedName>
</protein>
<organism evidence="11 12">
    <name type="scientific">Reinekea forsetii</name>
    <dbReference type="NCBI Taxonomy" id="1336806"/>
    <lineage>
        <taxon>Bacteria</taxon>
        <taxon>Pseudomonadati</taxon>
        <taxon>Pseudomonadota</taxon>
        <taxon>Gammaproteobacteria</taxon>
        <taxon>Oceanospirillales</taxon>
        <taxon>Saccharospirillaceae</taxon>
        <taxon>Reinekea</taxon>
    </lineage>
</organism>
<dbReference type="AlphaFoldDB" id="A0A2K8KSI4"/>
<dbReference type="OrthoDB" id="9804019at2"/>
<dbReference type="Pfam" id="PF02954">
    <property type="entry name" value="HTH_8"/>
    <property type="match status" value="1"/>
</dbReference>
<dbReference type="Gene3D" id="3.40.50.2300">
    <property type="match status" value="1"/>
</dbReference>
<accession>A0A2K8KSI4</accession>
<dbReference type="PANTHER" id="PTHR32071">
    <property type="entry name" value="TRANSCRIPTIONAL REGULATORY PROTEIN"/>
    <property type="match status" value="1"/>
</dbReference>
<proteinExistence type="predicted"/>
<dbReference type="EMBL" id="CP011797">
    <property type="protein sequence ID" value="ATX77687.1"/>
    <property type="molecule type" value="Genomic_DNA"/>
</dbReference>
<dbReference type="PROSITE" id="PS50045">
    <property type="entry name" value="SIGMA54_INTERACT_4"/>
    <property type="match status" value="1"/>
</dbReference>
<name>A0A2K8KSI4_9GAMM</name>
<dbReference type="GO" id="GO:0043565">
    <property type="term" value="F:sequence-specific DNA binding"/>
    <property type="evidence" value="ECO:0007669"/>
    <property type="project" value="InterPro"/>
</dbReference>
<dbReference type="InterPro" id="IPR001789">
    <property type="entry name" value="Sig_transdc_resp-reg_receiver"/>
</dbReference>
<keyword evidence="2" id="KW-0547">Nucleotide-binding</keyword>
<evidence type="ECO:0000256" key="7">
    <source>
        <dbReference type="ARBA" id="ARBA00023163"/>
    </source>
</evidence>
<dbReference type="InterPro" id="IPR009057">
    <property type="entry name" value="Homeodomain-like_sf"/>
</dbReference>
<evidence type="ECO:0000256" key="2">
    <source>
        <dbReference type="ARBA" id="ARBA00022741"/>
    </source>
</evidence>
<dbReference type="InterPro" id="IPR025944">
    <property type="entry name" value="Sigma_54_int_dom_CS"/>
</dbReference>
<dbReference type="KEGG" id="rfo:REIFOR_02562"/>
<dbReference type="InterPro" id="IPR027417">
    <property type="entry name" value="P-loop_NTPase"/>
</dbReference>
<gene>
    <name evidence="11" type="ORF">REIFOR_02562</name>
</gene>
<evidence type="ECO:0000256" key="8">
    <source>
        <dbReference type="PROSITE-ProRule" id="PRU00169"/>
    </source>
</evidence>
<reference evidence="11 12" key="1">
    <citation type="journal article" date="2017" name="Environ. Microbiol.">
        <title>Genomic and physiological analyses of 'Reinekea forsetii' reveal a versatile opportunistic lifestyle during spring algae blooms.</title>
        <authorList>
            <person name="Avci B."/>
            <person name="Hahnke R.L."/>
            <person name="Chafee M."/>
            <person name="Fischer T."/>
            <person name="Gruber-Vodicka H."/>
            <person name="Tegetmeyer H.E."/>
            <person name="Harder J."/>
            <person name="Fuchs B.M."/>
            <person name="Amann R.I."/>
            <person name="Teeling H."/>
        </authorList>
    </citation>
    <scope>NUCLEOTIDE SEQUENCE [LARGE SCALE GENOMIC DNA]</scope>
    <source>
        <strain evidence="11 12">Hel1_31_D35</strain>
    </source>
</reference>
<dbReference type="SUPFAM" id="SSF52172">
    <property type="entry name" value="CheY-like"/>
    <property type="match status" value="1"/>
</dbReference>
<keyword evidence="7" id="KW-0804">Transcription</keyword>
<dbReference type="Gene3D" id="1.10.10.60">
    <property type="entry name" value="Homeodomain-like"/>
    <property type="match status" value="1"/>
</dbReference>
<evidence type="ECO:0000256" key="6">
    <source>
        <dbReference type="ARBA" id="ARBA00023125"/>
    </source>
</evidence>
<dbReference type="Pfam" id="PF00158">
    <property type="entry name" value="Sigma54_activat"/>
    <property type="match status" value="1"/>
</dbReference>
<evidence type="ECO:0000256" key="3">
    <source>
        <dbReference type="ARBA" id="ARBA00022840"/>
    </source>
</evidence>
<evidence type="ECO:0000256" key="5">
    <source>
        <dbReference type="ARBA" id="ARBA00023015"/>
    </source>
</evidence>
<dbReference type="Gene3D" id="3.40.50.300">
    <property type="entry name" value="P-loop containing nucleotide triphosphate hydrolases"/>
    <property type="match status" value="1"/>
</dbReference>
<dbReference type="FunFam" id="3.40.50.300:FF:000006">
    <property type="entry name" value="DNA-binding transcriptional regulator NtrC"/>
    <property type="match status" value="1"/>
</dbReference>
<dbReference type="GO" id="GO:0005524">
    <property type="term" value="F:ATP binding"/>
    <property type="evidence" value="ECO:0007669"/>
    <property type="project" value="UniProtKB-KW"/>
</dbReference>
<dbReference type="InterPro" id="IPR002078">
    <property type="entry name" value="Sigma_54_int"/>
</dbReference>
<sequence length="455" mass="51389">MYHVMVVDDDPAIRESLEQWLSLADIEVKTYASAHAALIDIPKDYPGVIVSDVRMPAMDGMEFLKRASKNIPFILITGHGGITLAVEAMKAGAYDFVEKPYNPERLVDMIKTACKQRQHYLANKKTEVSAYDLNGIESKIIGQSAAVIRLRKRILALAKVNSDVVISGETGSGKELVAQCLHEYSVRREHAFVPINVSAIPENLIESELFGYEVGAFTGATKSHSGKFEYAHGGTLLLDEIESMPMYFQVKILRVLQEREVVRIGSHTPKRIDVRIVAATKKDLKLAVQEGDFREDLYYRLLVSEIKIPPLRDRKEDIVMLFKHFLTKAANFNGLVCPEISVEEGLVLETYSWPGNIRELKNTAERYMLIHHIDDVSVQELLQVSQPELSGSNTLMSEASLSARLEHVEKMLIDAELKLHEGNIKTVMDVLDLPRRTLNQKMQKYGLRREEYLPN</sequence>
<dbReference type="PROSITE" id="PS00676">
    <property type="entry name" value="SIGMA54_INTERACT_2"/>
    <property type="match status" value="1"/>
</dbReference>
<evidence type="ECO:0000256" key="1">
    <source>
        <dbReference type="ARBA" id="ARBA00022553"/>
    </source>
</evidence>
<dbReference type="Pfam" id="PF25601">
    <property type="entry name" value="AAA_lid_14"/>
    <property type="match status" value="1"/>
</dbReference>
<evidence type="ECO:0000259" key="9">
    <source>
        <dbReference type="PROSITE" id="PS50045"/>
    </source>
</evidence>
<keyword evidence="1 8" id="KW-0597">Phosphoprotein</keyword>
<keyword evidence="5" id="KW-0805">Transcription regulation</keyword>
<dbReference type="Pfam" id="PF00072">
    <property type="entry name" value="Response_reg"/>
    <property type="match status" value="1"/>
</dbReference>
<dbReference type="PANTHER" id="PTHR32071:SF57">
    <property type="entry name" value="C4-DICARBOXYLATE TRANSPORT TRANSCRIPTIONAL REGULATORY PROTEIN DCTD"/>
    <property type="match status" value="1"/>
</dbReference>
<dbReference type="PROSITE" id="PS00688">
    <property type="entry name" value="SIGMA54_INTERACT_3"/>
    <property type="match status" value="1"/>
</dbReference>
<feature type="domain" description="Sigma-54 factor interaction" evidence="9">
    <location>
        <begin position="140"/>
        <end position="369"/>
    </location>
</feature>
<dbReference type="Gene3D" id="1.10.8.60">
    <property type="match status" value="1"/>
</dbReference>
<dbReference type="PROSITE" id="PS50110">
    <property type="entry name" value="RESPONSE_REGULATORY"/>
    <property type="match status" value="1"/>
</dbReference>
<dbReference type="CDD" id="cd17549">
    <property type="entry name" value="REC_DctD-like"/>
    <property type="match status" value="1"/>
</dbReference>
<keyword evidence="12" id="KW-1185">Reference proteome</keyword>
<dbReference type="FunFam" id="3.40.50.2300:FF:000018">
    <property type="entry name" value="DNA-binding transcriptional regulator NtrC"/>
    <property type="match status" value="1"/>
</dbReference>
<feature type="modified residue" description="4-aspartylphosphate" evidence="8">
    <location>
        <position position="52"/>
    </location>
</feature>
<dbReference type="GO" id="GO:0006355">
    <property type="term" value="P:regulation of DNA-templated transcription"/>
    <property type="evidence" value="ECO:0007669"/>
    <property type="project" value="InterPro"/>
</dbReference>
<dbReference type="InterPro" id="IPR002197">
    <property type="entry name" value="HTH_Fis"/>
</dbReference>
<feature type="domain" description="Response regulatory" evidence="10">
    <location>
        <begin position="3"/>
        <end position="114"/>
    </location>
</feature>
<keyword evidence="4" id="KW-0902">Two-component regulatory system</keyword>
<dbReference type="CDD" id="cd00009">
    <property type="entry name" value="AAA"/>
    <property type="match status" value="1"/>
</dbReference>
<keyword evidence="6" id="KW-0238">DNA-binding</keyword>
<dbReference type="InterPro" id="IPR025662">
    <property type="entry name" value="Sigma_54_int_dom_ATP-bd_1"/>
</dbReference>
<dbReference type="SUPFAM" id="SSF46689">
    <property type="entry name" value="Homeodomain-like"/>
    <property type="match status" value="1"/>
</dbReference>
<evidence type="ECO:0000259" key="10">
    <source>
        <dbReference type="PROSITE" id="PS50110"/>
    </source>
</evidence>
<dbReference type="SUPFAM" id="SSF52540">
    <property type="entry name" value="P-loop containing nucleoside triphosphate hydrolases"/>
    <property type="match status" value="1"/>
</dbReference>
<dbReference type="SMART" id="SM00382">
    <property type="entry name" value="AAA"/>
    <property type="match status" value="1"/>
</dbReference>
<dbReference type="SMART" id="SM00448">
    <property type="entry name" value="REC"/>
    <property type="match status" value="1"/>
</dbReference>
<dbReference type="GO" id="GO:0000160">
    <property type="term" value="P:phosphorelay signal transduction system"/>
    <property type="evidence" value="ECO:0007669"/>
    <property type="project" value="UniProtKB-KW"/>
</dbReference>
<dbReference type="InterPro" id="IPR011006">
    <property type="entry name" value="CheY-like_superfamily"/>
</dbReference>
<evidence type="ECO:0000313" key="12">
    <source>
        <dbReference type="Proteomes" id="UP000229757"/>
    </source>
</evidence>
<evidence type="ECO:0000256" key="4">
    <source>
        <dbReference type="ARBA" id="ARBA00023012"/>
    </source>
</evidence>
<evidence type="ECO:0000313" key="11">
    <source>
        <dbReference type="EMBL" id="ATX77687.1"/>
    </source>
</evidence>
<dbReference type="InterPro" id="IPR025943">
    <property type="entry name" value="Sigma_54_int_dom_ATP-bd_2"/>
</dbReference>
<dbReference type="InterPro" id="IPR003593">
    <property type="entry name" value="AAA+_ATPase"/>
</dbReference>